<accession>D0LPS4</accession>
<dbReference type="HOGENOM" id="CLU_844038_0_0_7"/>
<evidence type="ECO:0000256" key="1">
    <source>
        <dbReference type="SAM" id="MobiDB-lite"/>
    </source>
</evidence>
<dbReference type="Proteomes" id="UP000001880">
    <property type="component" value="Chromosome"/>
</dbReference>
<feature type="compositionally biased region" description="Low complexity" evidence="1">
    <location>
        <begin position="45"/>
        <end position="56"/>
    </location>
</feature>
<dbReference type="KEGG" id="hoh:Hoch_2919"/>
<proteinExistence type="predicted"/>
<name>D0LPS4_HALO1</name>
<organism evidence="2 3">
    <name type="scientific">Haliangium ochraceum (strain DSM 14365 / JCM 11303 / SMP-2)</name>
    <dbReference type="NCBI Taxonomy" id="502025"/>
    <lineage>
        <taxon>Bacteria</taxon>
        <taxon>Pseudomonadati</taxon>
        <taxon>Myxococcota</taxon>
        <taxon>Polyangia</taxon>
        <taxon>Haliangiales</taxon>
        <taxon>Kofleriaceae</taxon>
        <taxon>Haliangium</taxon>
    </lineage>
</organism>
<dbReference type="EMBL" id="CP001804">
    <property type="protein sequence ID" value="ACY15437.1"/>
    <property type="molecule type" value="Genomic_DNA"/>
</dbReference>
<feature type="region of interest" description="Disordered" evidence="1">
    <location>
        <begin position="284"/>
        <end position="329"/>
    </location>
</feature>
<sequence length="329" mass="33066">MAAATEADGGADAATAALSALAFATSGAAAGSAAVAGADSTAAAAVSASDEASGSDDGSRTSWPSAARPFPCSAAWLFGCAPACSSPARGEGAGPACCAERASWPPCSRLDTAGWLSPASGSPRPTGVRNPGAASWAAALARRARADCLSGRARARRPRSAELGRAPPGASPSGPSGMSACVLLGGRAFYHLCRRAPSAPMRRRCAKLRAAASCPRTRRPAPYPLSPRRPIPPIPAPLASRAATPTGGDFIAAATAVTSLNTLVALRLSVGPVTCVCAVAARSTRQAGHERRRQRGSTRQPSDAQRKHTPPLGGQPLSRAAREHAAVAE</sequence>
<keyword evidence="3" id="KW-1185">Reference proteome</keyword>
<evidence type="ECO:0000313" key="3">
    <source>
        <dbReference type="Proteomes" id="UP000001880"/>
    </source>
</evidence>
<evidence type="ECO:0000313" key="2">
    <source>
        <dbReference type="EMBL" id="ACY15437.1"/>
    </source>
</evidence>
<feature type="compositionally biased region" description="Low complexity" evidence="1">
    <location>
        <begin position="164"/>
        <end position="175"/>
    </location>
</feature>
<dbReference type="AlphaFoldDB" id="D0LPS4"/>
<reference evidence="2 3" key="1">
    <citation type="journal article" date="2010" name="Stand. Genomic Sci.">
        <title>Complete genome sequence of Haliangium ochraceum type strain (SMP-2).</title>
        <authorList>
            <consortium name="US DOE Joint Genome Institute (JGI-PGF)"/>
            <person name="Ivanova N."/>
            <person name="Daum C."/>
            <person name="Lang E."/>
            <person name="Abt B."/>
            <person name="Kopitz M."/>
            <person name="Saunders E."/>
            <person name="Lapidus A."/>
            <person name="Lucas S."/>
            <person name="Glavina Del Rio T."/>
            <person name="Nolan M."/>
            <person name="Tice H."/>
            <person name="Copeland A."/>
            <person name="Cheng J.F."/>
            <person name="Chen F."/>
            <person name="Bruce D."/>
            <person name="Goodwin L."/>
            <person name="Pitluck S."/>
            <person name="Mavromatis K."/>
            <person name="Pati A."/>
            <person name="Mikhailova N."/>
            <person name="Chen A."/>
            <person name="Palaniappan K."/>
            <person name="Land M."/>
            <person name="Hauser L."/>
            <person name="Chang Y.J."/>
            <person name="Jeffries C.D."/>
            <person name="Detter J.C."/>
            <person name="Brettin T."/>
            <person name="Rohde M."/>
            <person name="Goker M."/>
            <person name="Bristow J."/>
            <person name="Markowitz V."/>
            <person name="Eisen J.A."/>
            <person name="Hugenholtz P."/>
            <person name="Kyrpides N.C."/>
            <person name="Klenk H.P."/>
        </authorList>
    </citation>
    <scope>NUCLEOTIDE SEQUENCE [LARGE SCALE GENOMIC DNA]</scope>
    <source>
        <strain evidence="3">DSM 14365 / CIP 107738 / JCM 11303 / AJ 13395 / SMP-2</strain>
    </source>
</reference>
<gene>
    <name evidence="2" type="ordered locus">Hoch_2919</name>
</gene>
<feature type="compositionally biased region" description="Basic and acidic residues" evidence="1">
    <location>
        <begin position="320"/>
        <end position="329"/>
    </location>
</feature>
<protein>
    <submittedName>
        <fullName evidence="2">Uncharacterized protein</fullName>
    </submittedName>
</protein>
<feature type="region of interest" description="Disordered" evidence="1">
    <location>
        <begin position="45"/>
        <end position="64"/>
    </location>
</feature>
<dbReference type="STRING" id="502025.Hoch_2919"/>
<feature type="region of interest" description="Disordered" evidence="1">
    <location>
        <begin position="149"/>
        <end position="175"/>
    </location>
</feature>